<evidence type="ECO:0000313" key="2">
    <source>
        <dbReference type="Proteomes" id="UP001240171"/>
    </source>
</evidence>
<organism evidence="1 2">
    <name type="scientific">Paenibacillus lacisoli</name>
    <dbReference type="NCBI Taxonomy" id="3064525"/>
    <lineage>
        <taxon>Bacteria</taxon>
        <taxon>Bacillati</taxon>
        <taxon>Bacillota</taxon>
        <taxon>Bacilli</taxon>
        <taxon>Bacillales</taxon>
        <taxon>Paenibacillaceae</taxon>
        <taxon>Paenibacillus</taxon>
    </lineage>
</organism>
<keyword evidence="1" id="KW-0413">Isomerase</keyword>
<accession>A0ABT9CD08</accession>
<proteinExistence type="predicted"/>
<dbReference type="GO" id="GO:0016853">
    <property type="term" value="F:isomerase activity"/>
    <property type="evidence" value="ECO:0007669"/>
    <property type="project" value="UniProtKB-KW"/>
</dbReference>
<protein>
    <submittedName>
        <fullName evidence="1">Sugar phosphate isomerase/epimerase</fullName>
    </submittedName>
</protein>
<name>A0ABT9CD08_9BACL</name>
<keyword evidence="2" id="KW-1185">Reference proteome</keyword>
<sequence length="303" mass="36618">MARWMIGQYGFFDEEKYRRDFRPDFHGIEACLLAGEEDVERLIMEKEQRGIHVGVHFPLRAGMSDMRDALFLAADLHVREEAYALVRRELEYMQRLAPDYVLFHYPKPVILDERVNWGIWSFSDEREYIREGEMSLTDFKERSEFLFNWLSRQSEQYHFIPVLEFDAVNRYVYASDWVRELLDHYPRIRICLDISRIYLQARVDPNFDAISFIRNYASYAEVVHLANVRIQESQEYRHHPALPQLSPEEGWAPVEEYLRMIFKVNPAVRVLYEHRSDRITDDELEICYTWIQEIWERVMTEDR</sequence>
<dbReference type="Gene3D" id="3.20.20.150">
    <property type="entry name" value="Divalent-metal-dependent TIM barrel enzymes"/>
    <property type="match status" value="1"/>
</dbReference>
<evidence type="ECO:0000313" key="1">
    <source>
        <dbReference type="EMBL" id="MDO7907146.1"/>
    </source>
</evidence>
<dbReference type="Proteomes" id="UP001240171">
    <property type="component" value="Unassembled WGS sequence"/>
</dbReference>
<reference evidence="1 2" key="1">
    <citation type="submission" date="2023-07" db="EMBL/GenBank/DDBJ databases">
        <title>Paenibacillus sp. JX-17 nov. isolated from soil.</title>
        <authorList>
            <person name="Wan Y."/>
            <person name="Liu B."/>
        </authorList>
    </citation>
    <scope>NUCLEOTIDE SEQUENCE [LARGE SCALE GENOMIC DNA]</scope>
    <source>
        <strain evidence="1 2">JX-17</strain>
    </source>
</reference>
<dbReference type="SUPFAM" id="SSF51658">
    <property type="entry name" value="Xylose isomerase-like"/>
    <property type="match status" value="1"/>
</dbReference>
<gene>
    <name evidence="1" type="ORF">Q5741_12075</name>
</gene>
<comment type="caution">
    <text evidence="1">The sequence shown here is derived from an EMBL/GenBank/DDBJ whole genome shotgun (WGS) entry which is preliminary data.</text>
</comment>
<dbReference type="EMBL" id="JAUQTB010000006">
    <property type="protein sequence ID" value="MDO7907146.1"/>
    <property type="molecule type" value="Genomic_DNA"/>
</dbReference>
<dbReference type="RefSeq" id="WP_305024352.1">
    <property type="nucleotide sequence ID" value="NZ_JAUQTB010000006.1"/>
</dbReference>
<dbReference type="InterPro" id="IPR036237">
    <property type="entry name" value="Xyl_isomerase-like_sf"/>
</dbReference>